<feature type="domain" description="Protein kinase" evidence="7">
    <location>
        <begin position="478"/>
        <end position="937"/>
    </location>
</feature>
<keyword evidence="2" id="KW-0547">Nucleotide-binding</keyword>
<name>A0A250XGQ5_9CHLO</name>
<evidence type="ECO:0000256" key="2">
    <source>
        <dbReference type="ARBA" id="ARBA00022741"/>
    </source>
</evidence>
<feature type="region of interest" description="Disordered" evidence="6">
    <location>
        <begin position="285"/>
        <end position="363"/>
    </location>
</feature>
<dbReference type="GO" id="GO:0005524">
    <property type="term" value="F:ATP binding"/>
    <property type="evidence" value="ECO:0007669"/>
    <property type="project" value="UniProtKB-KW"/>
</dbReference>
<keyword evidence="4" id="KW-0067">ATP-binding</keyword>
<dbReference type="Pfam" id="PF00069">
    <property type="entry name" value="Pkinase"/>
    <property type="match status" value="1"/>
</dbReference>
<dbReference type="PANTHER" id="PTHR11042">
    <property type="entry name" value="EUKARYOTIC TRANSLATION INITIATION FACTOR 2-ALPHA KINASE EIF2-ALPHA KINASE -RELATED"/>
    <property type="match status" value="1"/>
</dbReference>
<dbReference type="SUPFAM" id="SSF56112">
    <property type="entry name" value="Protein kinase-like (PK-like)"/>
    <property type="match status" value="1"/>
</dbReference>
<comment type="similarity">
    <text evidence="5">Belongs to the protein kinase superfamily. Ser/Thr protein kinase family. GCN2 subfamily.</text>
</comment>
<feature type="region of interest" description="Disordered" evidence="6">
    <location>
        <begin position="1080"/>
        <end position="1100"/>
    </location>
</feature>
<sequence>MDQLCKAIVCQSPNVPKHPGSSNLHPVQLLGQSLKNGTSQEVPEAVLEALQQYLKKNKKVCNFHAESGSIPSSVFHGKQQAAWLDAGQVVSMLQVPRQVQENSDVKGLSAAVALTIALASSTAVSGGNLPEHVLSLVSSFRSHMEEVQPLGKGGFGSVSLVRNRLDNRLTAVKKIPFKSFLPPWEQPQAMELRHEKLLREVRALASLEFSPHVVRYHTCWIEPHWEKLGLALEEHQIKVLHNNDSVASAQGSFRSGQSRTASNSKRPDSRRGLITASELLHGQLLGSEGTYRGPRRLQSPRQLPWRAESTCTTSMDDDSVSGDTTTSASSISIEEDDSEGTSSTRTPDHSDQDGDENTYSSVEKSVVSKNSAFTFGSEGLEEDDHKLGSHHLFDIQSGISPGFIDVHDAVNVIGAVERPSMHGGGSSINLHLTNGLHMYPRTAAPVPSCSLRILGDDESDHCSLTDDSWNAESDGFDLETSKDLDMGFISRTHSSASFKPTESQRFSAAQGSAKDLICRSASESVMSDHEEGAIVLACLPRACQQQLNAKLRRSGEVGGAKKPGVGHLVSELAVRSRSKIKWPYILYISMEAVHGVTLDVWLKRRVVVQSSLLPQPGTVTGSSSSSSSNNKGTLSSSSNVASLLSEGGVQAADASRIVLTGRLGGIEREIFRQLVTGLLHCHGAGVIHRDLKPSNIFILSTSSSEHCNRSICDQPGAASEWNVHEQASRSSSCLVKIGDFGLAAASEVGGSDSNRQAAGSGSLLRERDSVEASSEEEAAVLKADTASEQEGAADGMTSPQLARFQSASRLRAAASCSFLGARSNSDSLPHTSGVGTASYSAPEQLGTDGRYGTAVDMFPLGLILMELCCPFATGMERAMAMRDARAGQLPLHMRNSFPDEAAVAQLLLSLDPLSRPTCWELLCMLDQIWGSNAHYSLPERGTWRYNQLTDLLSSPEAGHLGRVSGVHIEPYSSSRDDASSAEGSASDNMQVLPCTSERGHGSHAAVLSHHVVEAGMGRRRDMLPTPLQDIRTRFGSRDPPAVLVEVLSSSSSGLSSQLPASSTIASSVGKEGCLGLSTQKTTEHSTITGRTSHGESRCTENPLTEKQGEKVQLGNQAAVDSDSCDGTEAVHACTGVSCTLGPHDSAACNGAGAALPSEMSKLKMRVGYGCAASRFWYKGEEFEGEQLLSMLVARDAEIAALKQEVESLKRRAHQK</sequence>
<evidence type="ECO:0000259" key="7">
    <source>
        <dbReference type="PROSITE" id="PS50011"/>
    </source>
</evidence>
<dbReference type="Gene3D" id="1.10.510.10">
    <property type="entry name" value="Transferase(Phosphotransferase) domain 1"/>
    <property type="match status" value="1"/>
</dbReference>
<dbReference type="GO" id="GO:0005634">
    <property type="term" value="C:nucleus"/>
    <property type="evidence" value="ECO:0007669"/>
    <property type="project" value="TreeGrafter"/>
</dbReference>
<evidence type="ECO:0000256" key="5">
    <source>
        <dbReference type="ARBA" id="ARBA00037982"/>
    </source>
</evidence>
<feature type="compositionally biased region" description="Polar residues" evidence="6">
    <location>
        <begin position="1080"/>
        <end position="1091"/>
    </location>
</feature>
<feature type="compositionally biased region" description="Low complexity" evidence="6">
    <location>
        <begin position="321"/>
        <end position="332"/>
    </location>
</feature>
<keyword evidence="9" id="KW-1185">Reference proteome</keyword>
<feature type="compositionally biased region" description="Polar residues" evidence="6">
    <location>
        <begin position="248"/>
        <end position="264"/>
    </location>
</feature>
<dbReference type="EMBL" id="BEGY01000075">
    <property type="protein sequence ID" value="GAX82089.1"/>
    <property type="molecule type" value="Genomic_DNA"/>
</dbReference>
<dbReference type="STRING" id="1157962.A0A250XGQ5"/>
<evidence type="ECO:0000256" key="1">
    <source>
        <dbReference type="ARBA" id="ARBA00022679"/>
    </source>
</evidence>
<dbReference type="GO" id="GO:0005829">
    <property type="term" value="C:cytosol"/>
    <property type="evidence" value="ECO:0007669"/>
    <property type="project" value="TreeGrafter"/>
</dbReference>
<dbReference type="OrthoDB" id="552630at2759"/>
<evidence type="ECO:0000256" key="4">
    <source>
        <dbReference type="ARBA" id="ARBA00022840"/>
    </source>
</evidence>
<dbReference type="Proteomes" id="UP000232323">
    <property type="component" value="Unassembled WGS sequence"/>
</dbReference>
<comment type="caution">
    <text evidence="8">The sequence shown here is derived from an EMBL/GenBank/DDBJ whole genome shotgun (WGS) entry which is preliminary data.</text>
</comment>
<accession>A0A250XGQ5</accession>
<keyword evidence="3" id="KW-0418">Kinase</keyword>
<dbReference type="PROSITE" id="PS50011">
    <property type="entry name" value="PROTEIN_KINASE_DOM"/>
    <property type="match status" value="1"/>
</dbReference>
<organism evidence="8 9">
    <name type="scientific">Chlamydomonas eustigma</name>
    <dbReference type="NCBI Taxonomy" id="1157962"/>
    <lineage>
        <taxon>Eukaryota</taxon>
        <taxon>Viridiplantae</taxon>
        <taxon>Chlorophyta</taxon>
        <taxon>core chlorophytes</taxon>
        <taxon>Chlorophyceae</taxon>
        <taxon>CS clade</taxon>
        <taxon>Chlamydomonadales</taxon>
        <taxon>Chlamydomonadaceae</taxon>
        <taxon>Chlamydomonas</taxon>
    </lineage>
</organism>
<dbReference type="PROSITE" id="PS00108">
    <property type="entry name" value="PROTEIN_KINASE_ST"/>
    <property type="match status" value="1"/>
</dbReference>
<dbReference type="InterPro" id="IPR050339">
    <property type="entry name" value="CC_SR_Kinase"/>
</dbReference>
<dbReference type="PANTHER" id="PTHR11042:SF136">
    <property type="entry name" value="EIF-2-ALPHA KINASE GCN2"/>
    <property type="match status" value="1"/>
</dbReference>
<dbReference type="GO" id="GO:0004694">
    <property type="term" value="F:eukaryotic translation initiation factor 2alpha kinase activity"/>
    <property type="evidence" value="ECO:0007669"/>
    <property type="project" value="TreeGrafter"/>
</dbReference>
<proteinExistence type="inferred from homology"/>
<feature type="region of interest" description="Disordered" evidence="6">
    <location>
        <begin position="748"/>
        <end position="797"/>
    </location>
</feature>
<evidence type="ECO:0000256" key="3">
    <source>
        <dbReference type="ARBA" id="ARBA00022777"/>
    </source>
</evidence>
<protein>
    <recommendedName>
        <fullName evidence="7">Protein kinase domain-containing protein</fullName>
    </recommendedName>
</protein>
<feature type="region of interest" description="Disordered" evidence="6">
    <location>
        <begin position="248"/>
        <end position="270"/>
    </location>
</feature>
<dbReference type="SMART" id="SM00220">
    <property type="entry name" value="S_TKc"/>
    <property type="match status" value="1"/>
</dbReference>
<evidence type="ECO:0000256" key="6">
    <source>
        <dbReference type="SAM" id="MobiDB-lite"/>
    </source>
</evidence>
<reference evidence="8 9" key="1">
    <citation type="submission" date="2017-08" db="EMBL/GenBank/DDBJ databases">
        <title>Acidophilic green algal genome provides insights into adaptation to an acidic environment.</title>
        <authorList>
            <person name="Hirooka S."/>
            <person name="Hirose Y."/>
            <person name="Kanesaki Y."/>
            <person name="Higuchi S."/>
            <person name="Fujiwara T."/>
            <person name="Onuma R."/>
            <person name="Era A."/>
            <person name="Ohbayashi R."/>
            <person name="Uzuka A."/>
            <person name="Nozaki H."/>
            <person name="Yoshikawa H."/>
            <person name="Miyagishima S.Y."/>
        </authorList>
    </citation>
    <scope>NUCLEOTIDE SEQUENCE [LARGE SCALE GENOMIC DNA]</scope>
    <source>
        <strain evidence="8 9">NIES-2499</strain>
    </source>
</reference>
<gene>
    <name evidence="8" type="ORF">CEUSTIGMA_g9517.t1</name>
</gene>
<dbReference type="InterPro" id="IPR008271">
    <property type="entry name" value="Ser/Thr_kinase_AS"/>
</dbReference>
<dbReference type="Gene3D" id="3.30.200.20">
    <property type="entry name" value="Phosphorylase Kinase, domain 1"/>
    <property type="match status" value="1"/>
</dbReference>
<evidence type="ECO:0000313" key="9">
    <source>
        <dbReference type="Proteomes" id="UP000232323"/>
    </source>
</evidence>
<evidence type="ECO:0000313" key="8">
    <source>
        <dbReference type="EMBL" id="GAX82089.1"/>
    </source>
</evidence>
<dbReference type="AlphaFoldDB" id="A0A250XGQ5"/>
<dbReference type="InterPro" id="IPR011009">
    <property type="entry name" value="Kinase-like_dom_sf"/>
</dbReference>
<keyword evidence="1" id="KW-0808">Transferase</keyword>
<dbReference type="InterPro" id="IPR000719">
    <property type="entry name" value="Prot_kinase_dom"/>
</dbReference>